<organism evidence="2 3">
    <name type="scientific">Solanum commersonii</name>
    <name type="common">Commerson's wild potato</name>
    <name type="synonym">Commerson's nightshade</name>
    <dbReference type="NCBI Taxonomy" id="4109"/>
    <lineage>
        <taxon>Eukaryota</taxon>
        <taxon>Viridiplantae</taxon>
        <taxon>Streptophyta</taxon>
        <taxon>Embryophyta</taxon>
        <taxon>Tracheophyta</taxon>
        <taxon>Spermatophyta</taxon>
        <taxon>Magnoliopsida</taxon>
        <taxon>eudicotyledons</taxon>
        <taxon>Gunneridae</taxon>
        <taxon>Pentapetalae</taxon>
        <taxon>asterids</taxon>
        <taxon>lamiids</taxon>
        <taxon>Solanales</taxon>
        <taxon>Solanaceae</taxon>
        <taxon>Solanoideae</taxon>
        <taxon>Solaneae</taxon>
        <taxon>Solanum</taxon>
    </lineage>
</organism>
<keyword evidence="3" id="KW-1185">Reference proteome</keyword>
<accession>A0A9J5WD53</accession>
<dbReference type="AlphaFoldDB" id="A0A9J5WD53"/>
<reference evidence="2 3" key="1">
    <citation type="submission" date="2020-09" db="EMBL/GenBank/DDBJ databases">
        <title>De no assembly of potato wild relative species, Solanum commersonii.</title>
        <authorList>
            <person name="Cho K."/>
        </authorList>
    </citation>
    <scope>NUCLEOTIDE SEQUENCE [LARGE SCALE GENOMIC DNA]</scope>
    <source>
        <strain evidence="2">LZ3.2</strain>
        <tissue evidence="2">Leaf</tissue>
    </source>
</reference>
<dbReference type="Pfam" id="PF13966">
    <property type="entry name" value="zf-RVT"/>
    <property type="match status" value="1"/>
</dbReference>
<dbReference type="Proteomes" id="UP000824120">
    <property type="component" value="Chromosome 12"/>
</dbReference>
<feature type="domain" description="Reverse transcriptase zinc-binding" evidence="1">
    <location>
        <begin position="57"/>
        <end position="92"/>
    </location>
</feature>
<evidence type="ECO:0000259" key="1">
    <source>
        <dbReference type="Pfam" id="PF13966"/>
    </source>
</evidence>
<dbReference type="EMBL" id="JACXVP010000012">
    <property type="protein sequence ID" value="KAG5573228.1"/>
    <property type="molecule type" value="Genomic_DNA"/>
</dbReference>
<dbReference type="InterPro" id="IPR026960">
    <property type="entry name" value="RVT-Znf"/>
</dbReference>
<dbReference type="OrthoDB" id="696485at2759"/>
<name>A0A9J5WD53_SOLCO</name>
<comment type="caution">
    <text evidence="2">The sequence shown here is derived from an EMBL/GenBank/DDBJ whole genome shotgun (WGS) entry which is preliminary data.</text>
</comment>
<proteinExistence type="predicted"/>
<evidence type="ECO:0000313" key="3">
    <source>
        <dbReference type="Proteomes" id="UP000824120"/>
    </source>
</evidence>
<evidence type="ECO:0000313" key="2">
    <source>
        <dbReference type="EMBL" id="KAG5573228.1"/>
    </source>
</evidence>
<gene>
    <name evidence="2" type="ORF">H5410_062994</name>
</gene>
<sequence>MQISLSQEAIEMKASNWVNSHILELSNTYGVAFEKETIALLMKIDERKILLDNKGPVKKKERQISSRCFMCDQHAKVNRHMFIHCNVATNLWKMFFCILGVCWAIQQTTKGMLDGWKEIGRRHSTEDWWELIPACIWWTLWKEMNARCFEDKTNNIEKIMMNSLNLLYFWCKQDMRGDIELFVDFISNL</sequence>
<protein>
    <recommendedName>
        <fullName evidence="1">Reverse transcriptase zinc-binding domain-containing protein</fullName>
    </recommendedName>
</protein>